<protein>
    <submittedName>
        <fullName evidence="2">Uncharacterized protein</fullName>
    </submittedName>
</protein>
<dbReference type="EMBL" id="BJYF01000001">
    <property type="protein sequence ID" value="GEN58142.1"/>
    <property type="molecule type" value="Genomic_DNA"/>
</dbReference>
<name>A0A511X5B7_9PROT</name>
<organism evidence="2 3">
    <name type="scientific">Acetobacter nitrogenifigens DSM 23921 = NBRC 105050</name>
    <dbReference type="NCBI Taxonomy" id="1120919"/>
    <lineage>
        <taxon>Bacteria</taxon>
        <taxon>Pseudomonadati</taxon>
        <taxon>Pseudomonadota</taxon>
        <taxon>Alphaproteobacteria</taxon>
        <taxon>Acetobacterales</taxon>
        <taxon>Acetobacteraceae</taxon>
        <taxon>Acetobacter</taxon>
    </lineage>
</organism>
<dbReference type="AlphaFoldDB" id="A0A511X5B7"/>
<dbReference type="OrthoDB" id="7283629at2"/>
<accession>A0A511X5B7</accession>
<evidence type="ECO:0000313" key="2">
    <source>
        <dbReference type="EMBL" id="GEN58142.1"/>
    </source>
</evidence>
<keyword evidence="3" id="KW-1185">Reference proteome</keyword>
<keyword evidence="1" id="KW-0812">Transmembrane</keyword>
<sequence>MIRRAHEYIRTILRREHWWAEAWSGIALIAFGMASMLQTREALHATPSTHNFFILLPNGLWQSLLVLSGSYQLAVLVAGFRNWRVWRGSAAANAAFWSLWIAFSQVIYAFGYNPIVTFVFAWVGINLYALSRAIGGLR</sequence>
<reference evidence="2 3" key="1">
    <citation type="submission" date="2019-07" db="EMBL/GenBank/DDBJ databases">
        <title>Whole genome shotgun sequence of Acetobacter nitrogenifigens NBRC 105050.</title>
        <authorList>
            <person name="Hosoyama A."/>
            <person name="Uohara A."/>
            <person name="Ohji S."/>
            <person name="Ichikawa N."/>
        </authorList>
    </citation>
    <scope>NUCLEOTIDE SEQUENCE [LARGE SCALE GENOMIC DNA]</scope>
    <source>
        <strain evidence="2 3">NBRC 105050</strain>
    </source>
</reference>
<keyword evidence="1" id="KW-1133">Transmembrane helix</keyword>
<evidence type="ECO:0000313" key="3">
    <source>
        <dbReference type="Proteomes" id="UP000321635"/>
    </source>
</evidence>
<keyword evidence="1" id="KW-0472">Membrane</keyword>
<feature type="transmembrane region" description="Helical" evidence="1">
    <location>
        <begin position="90"/>
        <end position="109"/>
    </location>
</feature>
<gene>
    <name evidence="2" type="ORF">ANI02nite_00260</name>
</gene>
<dbReference type="STRING" id="1120919.GCA_000429165_00026"/>
<comment type="caution">
    <text evidence="2">The sequence shown here is derived from an EMBL/GenBank/DDBJ whole genome shotgun (WGS) entry which is preliminary data.</text>
</comment>
<feature type="transmembrane region" description="Helical" evidence="1">
    <location>
        <begin position="20"/>
        <end position="39"/>
    </location>
</feature>
<proteinExistence type="predicted"/>
<evidence type="ECO:0000256" key="1">
    <source>
        <dbReference type="SAM" id="Phobius"/>
    </source>
</evidence>
<feature type="transmembrane region" description="Helical" evidence="1">
    <location>
        <begin position="59"/>
        <end position="78"/>
    </location>
</feature>
<dbReference type="Proteomes" id="UP000321635">
    <property type="component" value="Unassembled WGS sequence"/>
</dbReference>
<feature type="transmembrane region" description="Helical" evidence="1">
    <location>
        <begin position="115"/>
        <end position="135"/>
    </location>
</feature>
<dbReference type="RefSeq" id="WP_026396341.1">
    <property type="nucleotide sequence ID" value="NZ_AUBI01000001.1"/>
</dbReference>